<dbReference type="Gene3D" id="3.30.70.270">
    <property type="match status" value="1"/>
</dbReference>
<dbReference type="Gene3D" id="3.30.450.20">
    <property type="entry name" value="PAS domain"/>
    <property type="match status" value="1"/>
</dbReference>
<dbReference type="Pfam" id="PF00563">
    <property type="entry name" value="EAL"/>
    <property type="match status" value="1"/>
</dbReference>
<feature type="transmembrane region" description="Helical" evidence="1">
    <location>
        <begin position="108"/>
        <end position="126"/>
    </location>
</feature>
<feature type="domain" description="PAC" evidence="3">
    <location>
        <begin position="327"/>
        <end position="377"/>
    </location>
</feature>
<dbReference type="RefSeq" id="WP_204890906.1">
    <property type="nucleotide sequence ID" value="NZ_JBHUFW010000004.1"/>
</dbReference>
<proteinExistence type="predicted"/>
<evidence type="ECO:0000256" key="1">
    <source>
        <dbReference type="PROSITE-ProRule" id="PRU00244"/>
    </source>
</evidence>
<dbReference type="InterPro" id="IPR029787">
    <property type="entry name" value="Nucleotide_cyclase"/>
</dbReference>
<organism evidence="7 8">
    <name type="scientific">Planococcus chinensis</name>
    <dbReference type="NCBI Taxonomy" id="272917"/>
    <lineage>
        <taxon>Bacteria</taxon>
        <taxon>Bacillati</taxon>
        <taxon>Bacillota</taxon>
        <taxon>Bacilli</taxon>
        <taxon>Bacillales</taxon>
        <taxon>Caryophanaceae</taxon>
        <taxon>Planococcus</taxon>
    </lineage>
</organism>
<gene>
    <name evidence="7" type="ORF">ACFSDB_03830</name>
</gene>
<dbReference type="EMBL" id="JBHUFW010000004">
    <property type="protein sequence ID" value="MFD1862042.1"/>
    <property type="molecule type" value="Genomic_DNA"/>
</dbReference>
<feature type="transmembrane region" description="Helical" evidence="1">
    <location>
        <begin position="12"/>
        <end position="32"/>
    </location>
</feature>
<dbReference type="InterPro" id="IPR001633">
    <property type="entry name" value="EAL_dom"/>
</dbReference>
<sequence>MDFIFASYEMPLASLSILVAIFSSFVALDISSRLERAMGSLKQRWILSGAIVMGLGIWAMHFIGMLAFRMPMDVSYHLPLVLFSVLPAVVSCWLAFSIISRPAISAKHLFFGALMIGLGILSMHILGMEAVMMPATVAHDAFLWTLAAVIAFTASYVALYLLFHLRKVHGFHWSKIASAIVMGIAVSGMHYTGMAAMLFSPSGEAAHGGVFVADDNMLAYRIGVGMLLILGIAYQSVRSDKRITAQTAAYELKFQSVIESANDAIIVANQNGTIIQWNRGAESIFGHAKDEALGQNLQLIVPEQHREKHAAGMARFARTGVPSVIGKTLELTGLHKDSSEFPVEMSLGTWRTEQGVFYSSIIRDITERKETEEKISSLAYLDPLTGLPNRRLFNERLASALESSARTDEAFSLLYMDLDHFKMVNDTFGHSIGDALLSEVTERLKNQAMENDTVSRLGGDEFTLLLPKSDARKAADFAQRVLDSFNEAFHFTGEELFVTPSIGISVYPTDGQDADTLIKHADLALYRVKEQGKNNFQFFTPAMNEEYSRRSKIAIGLRKGLERDEFTVHYQPQIDIPSGAIIGAEALVRWTHPPMGPISPAEFIPVAEETGAIIALGEFVLREACHQNKAWQDAGMPPLRMAINISARQFAQTDICGSVRSALADSGLDAKYLELELTESIIQGTSDAVATMQELKDMGLHLSIDDFGTGYSSLSYLKLFPIDTLKIDQYFTRNLLVDTKDAALVDTIIRLAHNLELKVIAEGVETAEQLEFLKARRCDYAQGYLFNRPLSPEEFGRIYCPLQVGDVVY</sequence>
<dbReference type="InterPro" id="IPR000160">
    <property type="entry name" value="GGDEF_dom"/>
</dbReference>
<dbReference type="InterPro" id="IPR000700">
    <property type="entry name" value="PAS-assoc_C"/>
</dbReference>
<feature type="transmembrane region" description="Helical" evidence="1">
    <location>
        <begin position="175"/>
        <end position="198"/>
    </location>
</feature>
<dbReference type="SMART" id="SM00091">
    <property type="entry name" value="PAS"/>
    <property type="match status" value="1"/>
</dbReference>
<dbReference type="PROSITE" id="PS50883">
    <property type="entry name" value="EAL"/>
    <property type="match status" value="1"/>
</dbReference>
<dbReference type="SMART" id="SM00052">
    <property type="entry name" value="EAL"/>
    <property type="match status" value="1"/>
</dbReference>
<dbReference type="Pfam" id="PF00990">
    <property type="entry name" value="GGDEF"/>
    <property type="match status" value="1"/>
</dbReference>
<dbReference type="SUPFAM" id="SSF141868">
    <property type="entry name" value="EAL domain-like"/>
    <property type="match status" value="1"/>
</dbReference>
<dbReference type="InterPro" id="IPR052155">
    <property type="entry name" value="Biofilm_reg_signaling"/>
</dbReference>
<feature type="domain" description="GGDEF" evidence="5">
    <location>
        <begin position="409"/>
        <end position="541"/>
    </location>
</feature>
<comment type="caution">
    <text evidence="7">The sequence shown here is derived from an EMBL/GenBank/DDBJ whole genome shotgun (WGS) entry which is preliminary data.</text>
</comment>
<dbReference type="InterPro" id="IPR043128">
    <property type="entry name" value="Rev_trsase/Diguanyl_cyclase"/>
</dbReference>
<dbReference type="CDD" id="cd01949">
    <property type="entry name" value="GGDEF"/>
    <property type="match status" value="1"/>
</dbReference>
<dbReference type="InterPro" id="IPR001610">
    <property type="entry name" value="PAC"/>
</dbReference>
<dbReference type="PROSITE" id="PS50887">
    <property type="entry name" value="GGDEF"/>
    <property type="match status" value="1"/>
</dbReference>
<feature type="domain" description="PAS" evidence="2">
    <location>
        <begin position="250"/>
        <end position="303"/>
    </location>
</feature>
<dbReference type="InterPro" id="IPR000014">
    <property type="entry name" value="PAS"/>
</dbReference>
<dbReference type="PANTHER" id="PTHR44757">
    <property type="entry name" value="DIGUANYLATE CYCLASE DGCP"/>
    <property type="match status" value="1"/>
</dbReference>
<dbReference type="PROSITE" id="PS50924">
    <property type="entry name" value="MHYT"/>
    <property type="match status" value="1"/>
</dbReference>
<dbReference type="SMART" id="SM00267">
    <property type="entry name" value="GGDEF"/>
    <property type="match status" value="1"/>
</dbReference>
<dbReference type="InterPro" id="IPR035965">
    <property type="entry name" value="PAS-like_dom_sf"/>
</dbReference>
<dbReference type="NCBIfam" id="TIGR00229">
    <property type="entry name" value="sensory_box"/>
    <property type="match status" value="1"/>
</dbReference>
<feature type="transmembrane region" description="Helical" evidence="1">
    <location>
        <begin position="44"/>
        <end position="68"/>
    </location>
</feature>
<evidence type="ECO:0000313" key="8">
    <source>
        <dbReference type="Proteomes" id="UP001597273"/>
    </source>
</evidence>
<dbReference type="Proteomes" id="UP001597273">
    <property type="component" value="Unassembled WGS sequence"/>
</dbReference>
<dbReference type="NCBIfam" id="TIGR00254">
    <property type="entry name" value="GGDEF"/>
    <property type="match status" value="1"/>
</dbReference>
<protein>
    <submittedName>
        <fullName evidence="7">EAL domain-containing protein</fullName>
    </submittedName>
</protein>
<dbReference type="InterPro" id="IPR005330">
    <property type="entry name" value="MHYT_dom"/>
</dbReference>
<feature type="transmembrane region" description="Helical" evidence="1">
    <location>
        <begin position="74"/>
        <end position="96"/>
    </location>
</feature>
<keyword evidence="1" id="KW-0812">Transmembrane</keyword>
<evidence type="ECO:0000259" key="5">
    <source>
        <dbReference type="PROSITE" id="PS50887"/>
    </source>
</evidence>
<evidence type="ECO:0000259" key="2">
    <source>
        <dbReference type="PROSITE" id="PS50112"/>
    </source>
</evidence>
<name>A0ABW4QER8_9BACL</name>
<dbReference type="PROSITE" id="PS50112">
    <property type="entry name" value="PAS"/>
    <property type="match status" value="1"/>
</dbReference>
<feature type="domain" description="MHYT" evidence="6">
    <location>
        <begin position="8"/>
        <end position="200"/>
    </location>
</feature>
<keyword evidence="1" id="KW-1133">Transmembrane helix</keyword>
<dbReference type="PANTHER" id="PTHR44757:SF2">
    <property type="entry name" value="BIOFILM ARCHITECTURE MAINTENANCE PROTEIN MBAA"/>
    <property type="match status" value="1"/>
</dbReference>
<dbReference type="PROSITE" id="PS50113">
    <property type="entry name" value="PAC"/>
    <property type="match status" value="1"/>
</dbReference>
<dbReference type="SMART" id="SM00086">
    <property type="entry name" value="PAC"/>
    <property type="match status" value="1"/>
</dbReference>
<feature type="transmembrane region" description="Helical" evidence="1">
    <location>
        <begin position="218"/>
        <end position="237"/>
    </location>
</feature>
<dbReference type="CDD" id="cd01948">
    <property type="entry name" value="EAL"/>
    <property type="match status" value="1"/>
</dbReference>
<accession>A0ABW4QER8</accession>
<feature type="transmembrane region" description="Helical" evidence="1">
    <location>
        <begin position="141"/>
        <end position="163"/>
    </location>
</feature>
<keyword evidence="8" id="KW-1185">Reference proteome</keyword>
<dbReference type="InterPro" id="IPR035919">
    <property type="entry name" value="EAL_sf"/>
</dbReference>
<dbReference type="Pfam" id="PF03707">
    <property type="entry name" value="MHYT"/>
    <property type="match status" value="2"/>
</dbReference>
<feature type="domain" description="EAL" evidence="4">
    <location>
        <begin position="550"/>
        <end position="803"/>
    </location>
</feature>
<dbReference type="SUPFAM" id="SSF55785">
    <property type="entry name" value="PYP-like sensor domain (PAS domain)"/>
    <property type="match status" value="1"/>
</dbReference>
<evidence type="ECO:0000259" key="3">
    <source>
        <dbReference type="PROSITE" id="PS50113"/>
    </source>
</evidence>
<dbReference type="SUPFAM" id="SSF55073">
    <property type="entry name" value="Nucleotide cyclase"/>
    <property type="match status" value="1"/>
</dbReference>
<keyword evidence="1" id="KW-0472">Membrane</keyword>
<dbReference type="CDD" id="cd00130">
    <property type="entry name" value="PAS"/>
    <property type="match status" value="1"/>
</dbReference>
<evidence type="ECO:0000259" key="6">
    <source>
        <dbReference type="PROSITE" id="PS50924"/>
    </source>
</evidence>
<reference evidence="8" key="1">
    <citation type="journal article" date="2019" name="Int. J. Syst. Evol. Microbiol.">
        <title>The Global Catalogue of Microorganisms (GCM) 10K type strain sequencing project: providing services to taxonomists for standard genome sequencing and annotation.</title>
        <authorList>
            <consortium name="The Broad Institute Genomics Platform"/>
            <consortium name="The Broad Institute Genome Sequencing Center for Infectious Disease"/>
            <person name="Wu L."/>
            <person name="Ma J."/>
        </authorList>
    </citation>
    <scope>NUCLEOTIDE SEQUENCE [LARGE SCALE GENOMIC DNA]</scope>
    <source>
        <strain evidence="8">CGMCC 1.15475</strain>
    </source>
</reference>
<evidence type="ECO:0000259" key="4">
    <source>
        <dbReference type="PROSITE" id="PS50883"/>
    </source>
</evidence>
<dbReference type="Gene3D" id="3.20.20.450">
    <property type="entry name" value="EAL domain"/>
    <property type="match status" value="1"/>
</dbReference>
<dbReference type="Pfam" id="PF13426">
    <property type="entry name" value="PAS_9"/>
    <property type="match status" value="1"/>
</dbReference>
<evidence type="ECO:0000313" key="7">
    <source>
        <dbReference type="EMBL" id="MFD1862042.1"/>
    </source>
</evidence>